<keyword evidence="4 8" id="KW-1003">Cell membrane</keyword>
<feature type="transmembrane region" description="Helical" evidence="8">
    <location>
        <begin position="42"/>
        <end position="62"/>
    </location>
</feature>
<name>A0A1H2BD24_9ACTN</name>
<evidence type="ECO:0000256" key="4">
    <source>
        <dbReference type="ARBA" id="ARBA00022475"/>
    </source>
</evidence>
<dbReference type="GO" id="GO:0005886">
    <property type="term" value="C:plasma membrane"/>
    <property type="evidence" value="ECO:0007669"/>
    <property type="project" value="UniProtKB-SubCell"/>
</dbReference>
<reference evidence="9 10" key="1">
    <citation type="submission" date="2016-10" db="EMBL/GenBank/DDBJ databases">
        <authorList>
            <person name="de Groot N.N."/>
        </authorList>
    </citation>
    <scope>NUCLEOTIDE SEQUENCE [LARGE SCALE GENOMIC DNA]</scope>
    <source>
        <strain evidence="9 10">DSM 43941</strain>
    </source>
</reference>
<evidence type="ECO:0000256" key="1">
    <source>
        <dbReference type="ARBA" id="ARBA00004651"/>
    </source>
</evidence>
<evidence type="ECO:0000256" key="8">
    <source>
        <dbReference type="RuleBase" id="RU363041"/>
    </source>
</evidence>
<evidence type="ECO:0000256" key="2">
    <source>
        <dbReference type="ARBA" id="ARBA00009142"/>
    </source>
</evidence>
<sequence length="254" mass="25692">MRIEHAVLLVAGGVGSGLTGSMAGLASLVSYPALLAVGLPPIAANVTNSVGLLASGVGSAAGSRPELRGQGARILRLGVFALFGGTVGAVLLMNTTSSVFELIVPVLIALAAVVLLLRDQLRGWYTRPKGRFAQPPMGVAIFLIGIYGGYFGAAAGVLMLAVLSMSVVEPLPVTNAVKSVVLAAANLSAAVLYAVIAPVNWAAAALLGVGCLVGSWIGPALVRRTPERPLRLVIAVAALALAAYLWHDAVTGNA</sequence>
<evidence type="ECO:0000313" key="9">
    <source>
        <dbReference type="EMBL" id="SDT56054.1"/>
    </source>
</evidence>
<dbReference type="RefSeq" id="WP_092546445.1">
    <property type="nucleotide sequence ID" value="NZ_BOMJ01000062.1"/>
</dbReference>
<feature type="transmembrane region" description="Helical" evidence="8">
    <location>
        <begin position="187"/>
        <end position="217"/>
    </location>
</feature>
<dbReference type="EMBL" id="LT629758">
    <property type="protein sequence ID" value="SDT56054.1"/>
    <property type="molecule type" value="Genomic_DNA"/>
</dbReference>
<dbReference type="STRING" id="113562.SAMN04489716_4518"/>
<comment type="similarity">
    <text evidence="2 8">Belongs to the 4-toluene sulfonate uptake permease (TSUP) (TC 2.A.102) family.</text>
</comment>
<accession>A0A1H2BD24</accession>
<gene>
    <name evidence="9" type="ORF">SAMN04489716_4518</name>
</gene>
<proteinExistence type="inferred from homology"/>
<feature type="transmembrane region" description="Helical" evidence="8">
    <location>
        <begin position="229"/>
        <end position="247"/>
    </location>
</feature>
<protein>
    <recommendedName>
        <fullName evidence="8">Probable membrane transporter protein</fullName>
    </recommendedName>
</protein>
<organism evidence="9 10">
    <name type="scientific">Actinoplanes derwentensis</name>
    <dbReference type="NCBI Taxonomy" id="113562"/>
    <lineage>
        <taxon>Bacteria</taxon>
        <taxon>Bacillati</taxon>
        <taxon>Actinomycetota</taxon>
        <taxon>Actinomycetes</taxon>
        <taxon>Micromonosporales</taxon>
        <taxon>Micromonosporaceae</taxon>
        <taxon>Actinoplanes</taxon>
    </lineage>
</organism>
<evidence type="ECO:0000256" key="6">
    <source>
        <dbReference type="ARBA" id="ARBA00022989"/>
    </source>
</evidence>
<evidence type="ECO:0000256" key="3">
    <source>
        <dbReference type="ARBA" id="ARBA00022448"/>
    </source>
</evidence>
<dbReference type="PANTHER" id="PTHR30269">
    <property type="entry name" value="TRANSMEMBRANE PROTEIN YFCA"/>
    <property type="match status" value="1"/>
</dbReference>
<dbReference type="AlphaFoldDB" id="A0A1H2BD24"/>
<keyword evidence="5 8" id="KW-0812">Transmembrane</keyword>
<comment type="subcellular location">
    <subcellularLocation>
        <location evidence="1 8">Cell membrane</location>
        <topology evidence="1 8">Multi-pass membrane protein</topology>
    </subcellularLocation>
</comment>
<dbReference type="PANTHER" id="PTHR30269:SF0">
    <property type="entry name" value="MEMBRANE TRANSPORTER PROTEIN YFCA-RELATED"/>
    <property type="match status" value="1"/>
</dbReference>
<feature type="transmembrane region" description="Helical" evidence="8">
    <location>
        <begin position="138"/>
        <end position="167"/>
    </location>
</feature>
<keyword evidence="10" id="KW-1185">Reference proteome</keyword>
<dbReference type="InterPro" id="IPR002781">
    <property type="entry name" value="TM_pro_TauE-like"/>
</dbReference>
<evidence type="ECO:0000256" key="7">
    <source>
        <dbReference type="ARBA" id="ARBA00023136"/>
    </source>
</evidence>
<keyword evidence="3" id="KW-0813">Transport</keyword>
<feature type="transmembrane region" description="Helical" evidence="8">
    <location>
        <begin position="74"/>
        <end position="93"/>
    </location>
</feature>
<keyword evidence="7 8" id="KW-0472">Membrane</keyword>
<evidence type="ECO:0000313" key="10">
    <source>
        <dbReference type="Proteomes" id="UP000198688"/>
    </source>
</evidence>
<keyword evidence="6 8" id="KW-1133">Transmembrane helix</keyword>
<evidence type="ECO:0000256" key="5">
    <source>
        <dbReference type="ARBA" id="ARBA00022692"/>
    </source>
</evidence>
<dbReference type="Pfam" id="PF01925">
    <property type="entry name" value="TauE"/>
    <property type="match status" value="1"/>
</dbReference>
<feature type="transmembrane region" description="Helical" evidence="8">
    <location>
        <begin position="99"/>
        <end position="117"/>
    </location>
</feature>
<dbReference type="OrthoDB" id="3782574at2"/>
<dbReference type="InterPro" id="IPR052017">
    <property type="entry name" value="TSUP"/>
</dbReference>
<dbReference type="Proteomes" id="UP000198688">
    <property type="component" value="Chromosome I"/>
</dbReference>